<reference evidence="1" key="1">
    <citation type="journal article" date="2014" name="Front. Microbiol.">
        <title>High frequency of phylogenetically diverse reductive dehalogenase-homologous genes in deep subseafloor sedimentary metagenomes.</title>
        <authorList>
            <person name="Kawai M."/>
            <person name="Futagami T."/>
            <person name="Toyoda A."/>
            <person name="Takaki Y."/>
            <person name="Nishi S."/>
            <person name="Hori S."/>
            <person name="Arai W."/>
            <person name="Tsubouchi T."/>
            <person name="Morono Y."/>
            <person name="Uchiyama I."/>
            <person name="Ito T."/>
            <person name="Fujiyama A."/>
            <person name="Inagaki F."/>
            <person name="Takami H."/>
        </authorList>
    </citation>
    <scope>NUCLEOTIDE SEQUENCE</scope>
    <source>
        <strain evidence="1">Expedition CK06-06</strain>
    </source>
</reference>
<organism evidence="1">
    <name type="scientific">marine sediment metagenome</name>
    <dbReference type="NCBI Taxonomy" id="412755"/>
    <lineage>
        <taxon>unclassified sequences</taxon>
        <taxon>metagenomes</taxon>
        <taxon>ecological metagenomes</taxon>
    </lineage>
</organism>
<sequence length="45" mass="5316">VMKNEIDTVSKHLSDFEKIKKFTLLIKEFSIESEELTPTSMPRFK</sequence>
<dbReference type="AlphaFoldDB" id="X1W1Q5"/>
<accession>X1W1Q5</accession>
<comment type="caution">
    <text evidence="1">The sequence shown here is derived from an EMBL/GenBank/DDBJ whole genome shotgun (WGS) entry which is preliminary data.</text>
</comment>
<dbReference type="EMBL" id="BARW01042444">
    <property type="protein sequence ID" value="GAJ22365.1"/>
    <property type="molecule type" value="Genomic_DNA"/>
</dbReference>
<gene>
    <name evidence="1" type="ORF">S12H4_62895</name>
</gene>
<name>X1W1Q5_9ZZZZ</name>
<proteinExistence type="predicted"/>
<protein>
    <submittedName>
        <fullName evidence="1">Uncharacterized protein</fullName>
    </submittedName>
</protein>
<feature type="non-terminal residue" evidence="1">
    <location>
        <position position="1"/>
    </location>
</feature>
<evidence type="ECO:0000313" key="1">
    <source>
        <dbReference type="EMBL" id="GAJ22365.1"/>
    </source>
</evidence>